<organism evidence="2 3">
    <name type="scientific">Qingshengfaniella alkalisoli</name>
    <dbReference type="NCBI Taxonomy" id="2599296"/>
    <lineage>
        <taxon>Bacteria</taxon>
        <taxon>Pseudomonadati</taxon>
        <taxon>Pseudomonadota</taxon>
        <taxon>Alphaproteobacteria</taxon>
        <taxon>Rhodobacterales</taxon>
        <taxon>Paracoccaceae</taxon>
        <taxon>Qingshengfaniella</taxon>
    </lineage>
</organism>
<feature type="domain" description="Amine oxidase" evidence="1">
    <location>
        <begin position="19"/>
        <end position="284"/>
    </location>
</feature>
<evidence type="ECO:0000313" key="3">
    <source>
        <dbReference type="Proteomes" id="UP000318483"/>
    </source>
</evidence>
<dbReference type="InterPro" id="IPR036188">
    <property type="entry name" value="FAD/NAD-bd_sf"/>
</dbReference>
<dbReference type="Gene3D" id="3.50.50.60">
    <property type="entry name" value="FAD/NAD(P)-binding domain"/>
    <property type="match status" value="1"/>
</dbReference>
<dbReference type="GO" id="GO:0016491">
    <property type="term" value="F:oxidoreductase activity"/>
    <property type="evidence" value="ECO:0007669"/>
    <property type="project" value="InterPro"/>
</dbReference>
<evidence type="ECO:0000259" key="1">
    <source>
        <dbReference type="Pfam" id="PF01593"/>
    </source>
</evidence>
<dbReference type="AlphaFoldDB" id="A0A5B8IB40"/>
<name>A0A5B8IB40_9RHOB</name>
<dbReference type="KEGG" id="lit:FPZ52_12945"/>
<gene>
    <name evidence="2" type="ORF">FPZ52_12945</name>
</gene>
<dbReference type="Pfam" id="PF01593">
    <property type="entry name" value="Amino_oxidase"/>
    <property type="match status" value="1"/>
</dbReference>
<accession>A0A5B8IB40</accession>
<dbReference type="RefSeq" id="WP_146366014.1">
    <property type="nucleotide sequence ID" value="NZ_CP042262.1"/>
</dbReference>
<protein>
    <submittedName>
        <fullName evidence="2">FAD-dependent oxidoreductase</fullName>
    </submittedName>
</protein>
<dbReference type="Proteomes" id="UP000318483">
    <property type="component" value="Plasmid unnamed1"/>
</dbReference>
<keyword evidence="3" id="KW-1185">Reference proteome</keyword>
<reference evidence="2 3" key="1">
    <citation type="submission" date="2019-07" db="EMBL/GenBank/DDBJ databases">
        <title>Litoreibacter alkalisoli sp. nov., isolated from saline-alkaline soil.</title>
        <authorList>
            <person name="Wang S."/>
            <person name="Xu L."/>
            <person name="Xing Y.-T."/>
            <person name="Sun J.-Q."/>
        </authorList>
    </citation>
    <scope>NUCLEOTIDE SEQUENCE [LARGE SCALE GENOMIC DNA]</scope>
    <source>
        <strain evidence="2 3">LN3S51</strain>
        <plasmid evidence="2 3">unnamed1</plasmid>
    </source>
</reference>
<geneLocation type="plasmid" evidence="2 3">
    <name>unnamed1</name>
</geneLocation>
<dbReference type="InterPro" id="IPR002937">
    <property type="entry name" value="Amino_oxidase"/>
</dbReference>
<dbReference type="SUPFAM" id="SSF51905">
    <property type="entry name" value="FAD/NAD(P)-binding domain"/>
    <property type="match status" value="1"/>
</dbReference>
<dbReference type="Gene3D" id="3.90.660.20">
    <property type="entry name" value="Protoporphyrinogen oxidase, mitochondrial, domain 2"/>
    <property type="match status" value="1"/>
</dbReference>
<sequence>MSFDQPAGPRRVAVVGGGVSGLAAAYHLAEQHHVTLMEAAPKLGGHARTVIAGRHADQPVDTGFIVFNYVNYPHLTGMFDRLDVPVETSDMSFAASINNGKIEYGLQTLSTLTGQRRNLLRPFFYGMIGDILKFNAHANQLQANDSLTIGEYVSDLRLGRWFRDYYLTPLCGAIWSTPAQQILDFPAAALIRFFKNHHLLTNRGHRQWWTVSGGSRSYVERLERHLTAKGVDIRTNCTVANVERTPAHVEVKPIDAPAERFDQIIFAGHPDQTLEILQNPTADEQRLLGAVRYQDNRMVLHRDPVHMPKRRKCWSSWVYRARLAEEQAGISVTYWMNRLQNIPLDDPLFVTLNPLDPVREECIYDEHTFRHPMFDHAAIKAQREVPTIQGLNRSWFAGAWLGNGFHEDGFASGLAAAQALLRVPA</sequence>
<dbReference type="InterPro" id="IPR050464">
    <property type="entry name" value="Zeta_carotene_desat/Oxidored"/>
</dbReference>
<dbReference type="EMBL" id="CP042262">
    <property type="protein sequence ID" value="QDY70596.1"/>
    <property type="molecule type" value="Genomic_DNA"/>
</dbReference>
<proteinExistence type="predicted"/>
<keyword evidence="2" id="KW-0614">Plasmid</keyword>
<dbReference type="OrthoDB" id="20837at2"/>
<dbReference type="PANTHER" id="PTHR42923">
    <property type="entry name" value="PROTOPORPHYRINOGEN OXIDASE"/>
    <property type="match status" value="1"/>
</dbReference>
<evidence type="ECO:0000313" key="2">
    <source>
        <dbReference type="EMBL" id="QDY70596.1"/>
    </source>
</evidence>
<dbReference type="Gene3D" id="1.10.3110.10">
    <property type="entry name" value="protoporphyrinogen ix oxidase, domain 3"/>
    <property type="match status" value="1"/>
</dbReference>
<dbReference type="PANTHER" id="PTHR42923:SF17">
    <property type="entry name" value="AMINE OXIDASE DOMAIN-CONTAINING PROTEIN"/>
    <property type="match status" value="1"/>
</dbReference>